<dbReference type="Pfam" id="PF00583">
    <property type="entry name" value="Acetyltransf_1"/>
    <property type="match status" value="1"/>
</dbReference>
<evidence type="ECO:0000256" key="3">
    <source>
        <dbReference type="ARBA" id="ARBA00023315"/>
    </source>
</evidence>
<reference evidence="6" key="1">
    <citation type="submission" date="2016-10" db="EMBL/GenBank/DDBJ databases">
        <authorList>
            <person name="Varghese N."/>
        </authorList>
    </citation>
    <scope>NUCLEOTIDE SEQUENCE [LARGE SCALE GENOMIC DNA]</scope>
    <source>
        <strain evidence="6">DSM 21843</strain>
    </source>
</reference>
<dbReference type="SUPFAM" id="SSF55729">
    <property type="entry name" value="Acyl-CoA N-acyltransferases (Nat)"/>
    <property type="match status" value="1"/>
</dbReference>
<evidence type="ECO:0000313" key="5">
    <source>
        <dbReference type="EMBL" id="SEO50219.1"/>
    </source>
</evidence>
<keyword evidence="2 5" id="KW-0808">Transferase</keyword>
<comment type="similarity">
    <text evidence="1">Belongs to the acetyltransferase family.</text>
</comment>
<dbReference type="FunFam" id="3.40.630.30:FF:000064">
    <property type="entry name" value="GNAT family acetyltransferase"/>
    <property type="match status" value="1"/>
</dbReference>
<name>A0A172RZ67_9ACTN</name>
<dbReference type="CDD" id="cd04301">
    <property type="entry name" value="NAT_SF"/>
    <property type="match status" value="1"/>
</dbReference>
<dbReference type="GO" id="GO:0008080">
    <property type="term" value="F:N-acetyltransferase activity"/>
    <property type="evidence" value="ECO:0007669"/>
    <property type="project" value="TreeGrafter"/>
</dbReference>
<proteinExistence type="inferred from homology"/>
<dbReference type="InterPro" id="IPR000182">
    <property type="entry name" value="GNAT_dom"/>
</dbReference>
<dbReference type="InterPro" id="IPR051016">
    <property type="entry name" value="Diverse_Substrate_AcTransf"/>
</dbReference>
<dbReference type="InterPro" id="IPR016181">
    <property type="entry name" value="Acyl_CoA_acyltransferase"/>
</dbReference>
<dbReference type="PROSITE" id="PS51186">
    <property type="entry name" value="GNAT"/>
    <property type="match status" value="1"/>
</dbReference>
<dbReference type="Gene3D" id="3.40.630.30">
    <property type="match status" value="1"/>
</dbReference>
<dbReference type="OrthoDB" id="9805924at2"/>
<dbReference type="EMBL" id="FOEC01000002">
    <property type="protein sequence ID" value="SEO50219.1"/>
    <property type="molecule type" value="Genomic_DNA"/>
</dbReference>
<dbReference type="PANTHER" id="PTHR10545">
    <property type="entry name" value="DIAMINE N-ACETYLTRANSFERASE"/>
    <property type="match status" value="1"/>
</dbReference>
<gene>
    <name evidence="5" type="ORF">SAMN02910314_00364</name>
</gene>
<organism evidence="5 6">
    <name type="scientific">Denitrobacterium detoxificans</name>
    <dbReference type="NCBI Taxonomy" id="79604"/>
    <lineage>
        <taxon>Bacteria</taxon>
        <taxon>Bacillati</taxon>
        <taxon>Actinomycetota</taxon>
        <taxon>Coriobacteriia</taxon>
        <taxon>Eggerthellales</taxon>
        <taxon>Eggerthellaceae</taxon>
        <taxon>Denitrobacterium</taxon>
    </lineage>
</organism>
<evidence type="ECO:0000259" key="4">
    <source>
        <dbReference type="PROSITE" id="PS51186"/>
    </source>
</evidence>
<keyword evidence="3 5" id="KW-0012">Acyltransferase</keyword>
<keyword evidence="6" id="KW-1185">Reference proteome</keyword>
<dbReference type="RefSeq" id="WP_066663516.1">
    <property type="nucleotide sequence ID" value="NZ_CP011402.1"/>
</dbReference>
<evidence type="ECO:0000256" key="2">
    <source>
        <dbReference type="ARBA" id="ARBA00022679"/>
    </source>
</evidence>
<dbReference type="AlphaFoldDB" id="A0A172RZ67"/>
<evidence type="ECO:0000313" key="6">
    <source>
        <dbReference type="Proteomes" id="UP000182975"/>
    </source>
</evidence>
<dbReference type="KEGG" id="ddt:AAY81_07715"/>
<dbReference type="Proteomes" id="UP000182975">
    <property type="component" value="Unassembled WGS sequence"/>
</dbReference>
<dbReference type="PANTHER" id="PTHR10545:SF29">
    <property type="entry name" value="GH14572P-RELATED"/>
    <property type="match status" value="1"/>
</dbReference>
<feature type="domain" description="N-acetyltransferase" evidence="4">
    <location>
        <begin position="3"/>
        <end position="155"/>
    </location>
</feature>
<evidence type="ECO:0000256" key="1">
    <source>
        <dbReference type="ARBA" id="ARBA00008694"/>
    </source>
</evidence>
<protein>
    <submittedName>
        <fullName evidence="5">L-amino acid N-acyltransferase YncA</fullName>
    </submittedName>
</protein>
<accession>A0A172RZ67</accession>
<dbReference type="STRING" id="79604.AAY81_07715"/>
<sequence>MATQFRFAEEKDAGKILYFIQRFADFQKSGDSVVATEELLRTWMFQHKAAEAFFAMEGEKEIGFVLFNHGFSAHKGRPSIYLECIYVLPEYRGMGVGTELMHELSRIARERDYVRVEGCAPDWNPGSGRFYNSLGAEELNGWTLYRIHGEALSQL</sequence>